<evidence type="ECO:0000256" key="4">
    <source>
        <dbReference type="ARBA" id="ARBA00023157"/>
    </source>
</evidence>
<dbReference type="OrthoDB" id="300641at2759"/>
<dbReference type="PROSITE" id="PS51829">
    <property type="entry name" value="P_HOMO_B"/>
    <property type="match status" value="1"/>
</dbReference>
<sequence length="385" mass="41475">MTCCLLVSEPLALTLLLQHIQPPTGKASSVYGFGVLDAGLMVQQAVHFHSVAPQRRCTQGGALHPTRFDYTINYTLILSPGGVASVNIQSEACLGSTDEINTLEHVQLGAVSLRCAIVTPDVLLVTNRDRESVYRVGILEVSVSVGSVCRGDLSISLRSPAGTVSLLLEPRPNDASTAGLEAWTLMTVHCWGERPRGLWALQVTDHNGSVASCRRPGDQEASGAVLGATLILYGTGQSDGAAHDAAALTEGPLQSIVSMGSRHPVPHRGRDPPLDLIQWVYQMERDGKVRAADISVPARHKKQEPELRGHFVVHEIIFQHRIGTGITLMPLLSSRNGGILLPVPLHYEANYSPGEERKSVPPDNRLMPDMSLRWGSAFPGPGEEL</sequence>
<reference evidence="7 8" key="1">
    <citation type="submission" date="2019-03" db="EMBL/GenBank/DDBJ databases">
        <title>First draft genome of Liparis tanakae, snailfish: a comprehensive survey of snailfish specific genes.</title>
        <authorList>
            <person name="Kim W."/>
            <person name="Song I."/>
            <person name="Jeong J.-H."/>
            <person name="Kim D."/>
            <person name="Kim S."/>
            <person name="Ryu S."/>
            <person name="Song J.Y."/>
            <person name="Lee S.K."/>
        </authorList>
    </citation>
    <scope>NUCLEOTIDE SEQUENCE [LARGE SCALE GENOMIC DNA]</scope>
    <source>
        <tissue evidence="7">Muscle</tissue>
    </source>
</reference>
<dbReference type="PANTHER" id="PTHR42884">
    <property type="entry name" value="PROPROTEIN CONVERTASE SUBTILISIN/KEXIN-RELATED"/>
    <property type="match status" value="1"/>
</dbReference>
<dbReference type="GO" id="GO:0004252">
    <property type="term" value="F:serine-type endopeptidase activity"/>
    <property type="evidence" value="ECO:0007669"/>
    <property type="project" value="InterPro"/>
</dbReference>
<dbReference type="InterPro" id="IPR002884">
    <property type="entry name" value="P_dom"/>
</dbReference>
<keyword evidence="1" id="KW-0645">Protease</keyword>
<organism evidence="7 8">
    <name type="scientific">Liparis tanakae</name>
    <name type="common">Tanaka's snailfish</name>
    <dbReference type="NCBI Taxonomy" id="230148"/>
    <lineage>
        <taxon>Eukaryota</taxon>
        <taxon>Metazoa</taxon>
        <taxon>Chordata</taxon>
        <taxon>Craniata</taxon>
        <taxon>Vertebrata</taxon>
        <taxon>Euteleostomi</taxon>
        <taxon>Actinopterygii</taxon>
        <taxon>Neopterygii</taxon>
        <taxon>Teleostei</taxon>
        <taxon>Neoteleostei</taxon>
        <taxon>Acanthomorphata</taxon>
        <taxon>Eupercaria</taxon>
        <taxon>Perciformes</taxon>
        <taxon>Cottioidei</taxon>
        <taxon>Cottales</taxon>
        <taxon>Liparidae</taxon>
        <taxon>Liparis</taxon>
    </lineage>
</organism>
<keyword evidence="5" id="KW-0732">Signal</keyword>
<dbReference type="GO" id="GO:0016485">
    <property type="term" value="P:protein processing"/>
    <property type="evidence" value="ECO:0007669"/>
    <property type="project" value="TreeGrafter"/>
</dbReference>
<protein>
    <submittedName>
        <fullName evidence="7">Furin-1</fullName>
    </submittedName>
</protein>
<dbReference type="GO" id="GO:0005802">
    <property type="term" value="C:trans-Golgi network"/>
    <property type="evidence" value="ECO:0007669"/>
    <property type="project" value="TreeGrafter"/>
</dbReference>
<dbReference type="GO" id="GO:0000139">
    <property type="term" value="C:Golgi membrane"/>
    <property type="evidence" value="ECO:0007669"/>
    <property type="project" value="TreeGrafter"/>
</dbReference>
<evidence type="ECO:0000313" key="8">
    <source>
        <dbReference type="Proteomes" id="UP000314294"/>
    </source>
</evidence>
<evidence type="ECO:0000256" key="3">
    <source>
        <dbReference type="ARBA" id="ARBA00022825"/>
    </source>
</evidence>
<name>A0A4Z2FWL8_9TELE</name>
<keyword evidence="4" id="KW-1015">Disulfide bond</keyword>
<dbReference type="PANTHER" id="PTHR42884:SF23">
    <property type="entry name" value="FURIN-LIKE PROTEASE 2"/>
    <property type="match status" value="1"/>
</dbReference>
<evidence type="ECO:0000256" key="2">
    <source>
        <dbReference type="ARBA" id="ARBA00022801"/>
    </source>
</evidence>
<dbReference type="Pfam" id="PF01483">
    <property type="entry name" value="P_proprotein"/>
    <property type="match status" value="1"/>
</dbReference>
<dbReference type="SUPFAM" id="SSF49785">
    <property type="entry name" value="Galactose-binding domain-like"/>
    <property type="match status" value="1"/>
</dbReference>
<feature type="signal peptide" evidence="5">
    <location>
        <begin position="1"/>
        <end position="27"/>
    </location>
</feature>
<accession>A0A4Z2FWL8</accession>
<dbReference type="Gene3D" id="2.60.120.260">
    <property type="entry name" value="Galactose-binding domain-like"/>
    <property type="match status" value="1"/>
</dbReference>
<keyword evidence="2" id="KW-0378">Hydrolase</keyword>
<dbReference type="Proteomes" id="UP000314294">
    <property type="component" value="Unassembled WGS sequence"/>
</dbReference>
<comment type="caution">
    <text evidence="7">The sequence shown here is derived from an EMBL/GenBank/DDBJ whole genome shotgun (WGS) entry which is preliminary data.</text>
</comment>
<feature type="chain" id="PRO_5021253263" evidence="5">
    <location>
        <begin position="28"/>
        <end position="385"/>
    </location>
</feature>
<evidence type="ECO:0000256" key="1">
    <source>
        <dbReference type="ARBA" id="ARBA00022670"/>
    </source>
</evidence>
<evidence type="ECO:0000259" key="6">
    <source>
        <dbReference type="PROSITE" id="PS51829"/>
    </source>
</evidence>
<dbReference type="AlphaFoldDB" id="A0A4Z2FWL8"/>
<dbReference type="EMBL" id="SRLO01000887">
    <property type="protein sequence ID" value="TNN44732.1"/>
    <property type="molecule type" value="Genomic_DNA"/>
</dbReference>
<dbReference type="InterPro" id="IPR008979">
    <property type="entry name" value="Galactose-bd-like_sf"/>
</dbReference>
<keyword evidence="8" id="KW-1185">Reference proteome</keyword>
<evidence type="ECO:0000256" key="5">
    <source>
        <dbReference type="SAM" id="SignalP"/>
    </source>
</evidence>
<evidence type="ECO:0000313" key="7">
    <source>
        <dbReference type="EMBL" id="TNN44732.1"/>
    </source>
</evidence>
<proteinExistence type="predicted"/>
<feature type="domain" description="P/Homo B" evidence="6">
    <location>
        <begin position="51"/>
        <end position="238"/>
    </location>
</feature>
<gene>
    <name evidence="7" type="primary">furin_1</name>
    <name evidence="7" type="ORF">EYF80_045072</name>
</gene>
<keyword evidence="3" id="KW-0720">Serine protease</keyword>